<proteinExistence type="predicted"/>
<organism evidence="1 2">
    <name type="scientific">Caballeronia arationis</name>
    <dbReference type="NCBI Taxonomy" id="1777142"/>
    <lineage>
        <taxon>Bacteria</taxon>
        <taxon>Pseudomonadati</taxon>
        <taxon>Pseudomonadota</taxon>
        <taxon>Betaproteobacteria</taxon>
        <taxon>Burkholderiales</taxon>
        <taxon>Burkholderiaceae</taxon>
        <taxon>Caballeronia</taxon>
    </lineage>
</organism>
<gene>
    <name evidence="1" type="ORF">SAMN05446927_7424</name>
</gene>
<dbReference type="Proteomes" id="UP000219522">
    <property type="component" value="Unassembled WGS sequence"/>
</dbReference>
<reference evidence="1 2" key="1">
    <citation type="submission" date="2017-09" db="EMBL/GenBank/DDBJ databases">
        <authorList>
            <person name="Varghese N."/>
            <person name="Submissions S."/>
        </authorList>
    </citation>
    <scope>NUCLEOTIDE SEQUENCE [LARGE SCALE GENOMIC DNA]</scope>
    <source>
        <strain evidence="1 2">OK806</strain>
    </source>
</reference>
<accession>A0A7Z7IDM9</accession>
<sequence length="41" mass="4443">MITTLLAGKLYGVAVERTSRDGKHRFVTAKLRAAQEGAVAR</sequence>
<keyword evidence="2" id="KW-1185">Reference proteome</keyword>
<protein>
    <submittedName>
        <fullName evidence="1">Uncharacterized protein</fullName>
    </submittedName>
</protein>
<evidence type="ECO:0000313" key="2">
    <source>
        <dbReference type="Proteomes" id="UP000219522"/>
    </source>
</evidence>
<dbReference type="AlphaFoldDB" id="A0A7Z7IDM9"/>
<evidence type="ECO:0000313" key="1">
    <source>
        <dbReference type="EMBL" id="SOE88801.1"/>
    </source>
</evidence>
<dbReference type="RefSeq" id="WP_268811754.1">
    <property type="nucleotide sequence ID" value="NZ_FCOG02000028.1"/>
</dbReference>
<name>A0A7Z7IDM9_9BURK</name>
<comment type="caution">
    <text evidence="1">The sequence shown here is derived from an EMBL/GenBank/DDBJ whole genome shotgun (WGS) entry which is preliminary data.</text>
</comment>
<dbReference type="EMBL" id="OCSU01000003">
    <property type="protein sequence ID" value="SOE88801.1"/>
    <property type="molecule type" value="Genomic_DNA"/>
</dbReference>